<dbReference type="InterPro" id="IPR024757">
    <property type="entry name" value="FtsZ_C"/>
</dbReference>
<feature type="binding site" evidence="4">
    <location>
        <position position="187"/>
    </location>
    <ligand>
        <name>GTP</name>
        <dbReference type="ChEBI" id="CHEBI:37565"/>
    </ligand>
</feature>
<dbReference type="GO" id="GO:0005874">
    <property type="term" value="C:microtubule"/>
    <property type="evidence" value="ECO:0007669"/>
    <property type="project" value="InterPro"/>
</dbReference>
<reference evidence="11" key="1">
    <citation type="submission" date="2017-09" db="EMBL/GenBank/DDBJ databases">
        <title>Depth-based differentiation of microbial function through sediment-hosted aquifers and enrichment of novel symbionts in the deep terrestrial subsurface.</title>
        <authorList>
            <person name="Probst A.J."/>
            <person name="Ladd B."/>
            <person name="Jarett J.K."/>
            <person name="Geller-Mcgrath D.E."/>
            <person name="Sieber C.M.K."/>
            <person name="Emerson J.B."/>
            <person name="Anantharaman K."/>
            <person name="Thomas B.C."/>
            <person name="Malmstrom R."/>
            <person name="Stieglmeier M."/>
            <person name="Klingl A."/>
            <person name="Woyke T."/>
            <person name="Ryan C.M."/>
            <person name="Banfield J.F."/>
        </authorList>
    </citation>
    <scope>NUCLEOTIDE SEQUENCE [LARGE SCALE GENOMIC DNA]</scope>
</reference>
<dbReference type="Gene3D" id="3.30.1330.20">
    <property type="entry name" value="Tubulin/FtsZ, C-terminal domain"/>
    <property type="match status" value="1"/>
</dbReference>
<dbReference type="InterPro" id="IPR017975">
    <property type="entry name" value="Tubulin_CS"/>
</dbReference>
<dbReference type="GO" id="GO:0051258">
    <property type="term" value="P:protein polymerization"/>
    <property type="evidence" value="ECO:0007669"/>
    <property type="project" value="UniProtKB-UniRule"/>
</dbReference>
<dbReference type="PROSITE" id="PS01135">
    <property type="entry name" value="FTSZ_2"/>
    <property type="match status" value="1"/>
</dbReference>
<dbReference type="GO" id="GO:0043093">
    <property type="term" value="P:FtsZ-dependent cytokinesis"/>
    <property type="evidence" value="ECO:0007669"/>
    <property type="project" value="UniProtKB-UniRule"/>
</dbReference>
<dbReference type="InterPro" id="IPR008280">
    <property type="entry name" value="Tub_FtsZ_C"/>
</dbReference>
<dbReference type="SUPFAM" id="SSF52490">
    <property type="entry name" value="Tubulin nucleotide-binding domain-like"/>
    <property type="match status" value="1"/>
</dbReference>
<comment type="similarity">
    <text evidence="1 4 6">Belongs to the FtsZ family.</text>
</comment>
<dbReference type="GO" id="GO:0032153">
    <property type="term" value="C:cell division site"/>
    <property type="evidence" value="ECO:0007669"/>
    <property type="project" value="UniProtKB-UniRule"/>
</dbReference>
<dbReference type="GO" id="GO:0005525">
    <property type="term" value="F:GTP binding"/>
    <property type="evidence" value="ECO:0007669"/>
    <property type="project" value="UniProtKB-UniRule"/>
</dbReference>
<dbReference type="PRINTS" id="PR00423">
    <property type="entry name" value="CELLDVISFTSZ"/>
</dbReference>
<evidence type="ECO:0000256" key="6">
    <source>
        <dbReference type="RuleBase" id="RU000631"/>
    </source>
</evidence>
<keyword evidence="4 6" id="KW-0131">Cell cycle</keyword>
<evidence type="ECO:0000256" key="3">
    <source>
        <dbReference type="ARBA" id="ARBA00023134"/>
    </source>
</evidence>
<keyword evidence="3 4" id="KW-0342">GTP-binding</keyword>
<dbReference type="InterPro" id="IPR036525">
    <property type="entry name" value="Tubulin/FtsZ_GTPase_sf"/>
</dbReference>
<feature type="compositionally biased region" description="Low complexity" evidence="7">
    <location>
        <begin position="391"/>
        <end position="429"/>
    </location>
</feature>
<dbReference type="PANTHER" id="PTHR30314:SF3">
    <property type="entry name" value="MITOCHONDRIAL DIVISION PROTEIN FSZA"/>
    <property type="match status" value="1"/>
</dbReference>
<evidence type="ECO:0000256" key="1">
    <source>
        <dbReference type="ARBA" id="ARBA00009690"/>
    </source>
</evidence>
<organism evidence="10 11">
    <name type="scientific">Candidatus Magasanikbacteria bacterium CG10_big_fil_rev_8_21_14_0_10_38_6</name>
    <dbReference type="NCBI Taxonomy" id="1974647"/>
    <lineage>
        <taxon>Bacteria</taxon>
        <taxon>Candidatus Magasanikiibacteriota</taxon>
    </lineage>
</organism>
<dbReference type="GO" id="GO:0000917">
    <property type="term" value="P:division septum assembly"/>
    <property type="evidence" value="ECO:0007669"/>
    <property type="project" value="UniProtKB-KW"/>
</dbReference>
<feature type="domain" description="Tubulin/FtsZ 2-layer sandwich" evidence="9">
    <location>
        <begin position="207"/>
        <end position="324"/>
    </location>
</feature>
<dbReference type="InterPro" id="IPR000158">
    <property type="entry name" value="Cell_div_FtsZ"/>
</dbReference>
<protein>
    <recommendedName>
        <fullName evidence="4 5">Cell division protein FtsZ</fullName>
    </recommendedName>
</protein>
<dbReference type="SUPFAM" id="SSF55307">
    <property type="entry name" value="Tubulin C-terminal domain-like"/>
    <property type="match status" value="1"/>
</dbReference>
<dbReference type="SMART" id="SM00865">
    <property type="entry name" value="Tubulin_C"/>
    <property type="match status" value="1"/>
</dbReference>
<dbReference type="Pfam" id="PF00091">
    <property type="entry name" value="Tubulin"/>
    <property type="match status" value="1"/>
</dbReference>
<dbReference type="Proteomes" id="UP000228528">
    <property type="component" value="Unassembled WGS sequence"/>
</dbReference>
<dbReference type="InterPro" id="IPR037103">
    <property type="entry name" value="Tubulin/FtsZ-like_C"/>
</dbReference>
<dbReference type="PANTHER" id="PTHR30314">
    <property type="entry name" value="CELL DIVISION PROTEIN FTSZ-RELATED"/>
    <property type="match status" value="1"/>
</dbReference>
<evidence type="ECO:0000313" key="10">
    <source>
        <dbReference type="EMBL" id="PIR77788.1"/>
    </source>
</evidence>
<dbReference type="Pfam" id="PF12327">
    <property type="entry name" value="FtsZ_C"/>
    <property type="match status" value="1"/>
</dbReference>
<feature type="compositionally biased region" description="Acidic residues" evidence="7">
    <location>
        <begin position="432"/>
        <end position="443"/>
    </location>
</feature>
<gene>
    <name evidence="4" type="primary">ftsZ</name>
    <name evidence="10" type="ORF">COU30_00580</name>
</gene>
<dbReference type="GO" id="GO:0007017">
    <property type="term" value="P:microtubule-based process"/>
    <property type="evidence" value="ECO:0007669"/>
    <property type="project" value="InterPro"/>
</dbReference>
<dbReference type="NCBIfam" id="TIGR00065">
    <property type="entry name" value="ftsZ"/>
    <property type="match status" value="1"/>
</dbReference>
<evidence type="ECO:0000256" key="7">
    <source>
        <dbReference type="SAM" id="MobiDB-lite"/>
    </source>
</evidence>
<evidence type="ECO:0000256" key="2">
    <source>
        <dbReference type="ARBA" id="ARBA00022741"/>
    </source>
</evidence>
<accession>A0A2M6P274</accession>
<dbReference type="InterPro" id="IPR018316">
    <property type="entry name" value="Tubulin/FtsZ_2-layer-sand-dom"/>
</dbReference>
<comment type="subcellular location">
    <subcellularLocation>
        <location evidence="4">Cytoplasm</location>
    </subcellularLocation>
    <text evidence="4">Assembles at midcell at the inner surface of the cytoplasmic membrane.</text>
</comment>
<name>A0A2M6P274_9BACT</name>
<evidence type="ECO:0000256" key="4">
    <source>
        <dbReference type="HAMAP-Rule" id="MF_00909"/>
    </source>
</evidence>
<evidence type="ECO:0000259" key="8">
    <source>
        <dbReference type="SMART" id="SM00864"/>
    </source>
</evidence>
<feature type="binding site" evidence="4">
    <location>
        <begin position="108"/>
        <end position="110"/>
    </location>
    <ligand>
        <name>GTP</name>
        <dbReference type="ChEBI" id="CHEBI:37565"/>
    </ligand>
</feature>
<dbReference type="SMART" id="SM00864">
    <property type="entry name" value="Tubulin"/>
    <property type="match status" value="1"/>
</dbReference>
<dbReference type="HAMAP" id="MF_00909">
    <property type="entry name" value="FtsZ"/>
    <property type="match status" value="1"/>
</dbReference>
<feature type="compositionally biased region" description="Polar residues" evidence="7">
    <location>
        <begin position="377"/>
        <end position="390"/>
    </location>
</feature>
<dbReference type="AlphaFoldDB" id="A0A2M6P274"/>
<dbReference type="InterPro" id="IPR020805">
    <property type="entry name" value="Cell_div_FtsZ_CS"/>
</dbReference>
<comment type="function">
    <text evidence="4 6">Essential cell division protein that forms a contractile ring structure (Z ring) at the future cell division site. The regulation of the ring assembly controls the timing and the location of cell division. One of the functions of the FtsZ ring is to recruit other cell division proteins to the septum to produce a new cell wall between the dividing cells. Binds GTP and shows GTPase activity.</text>
</comment>
<keyword evidence="4" id="KW-0963">Cytoplasm</keyword>
<comment type="caution">
    <text evidence="4">Lacks conserved residue(s) required for the propagation of feature annotation.</text>
</comment>
<feature type="region of interest" description="Disordered" evidence="7">
    <location>
        <begin position="347"/>
        <end position="454"/>
    </location>
</feature>
<evidence type="ECO:0000259" key="9">
    <source>
        <dbReference type="SMART" id="SM00865"/>
    </source>
</evidence>
<evidence type="ECO:0000256" key="5">
    <source>
        <dbReference type="NCBIfam" id="TIGR00065"/>
    </source>
</evidence>
<dbReference type="InterPro" id="IPR003008">
    <property type="entry name" value="Tubulin_FtsZ_GTPase"/>
</dbReference>
<proteinExistence type="inferred from homology"/>
<keyword evidence="2 4" id="KW-0547">Nucleotide-binding</keyword>
<dbReference type="InterPro" id="IPR045061">
    <property type="entry name" value="FtsZ/CetZ"/>
</dbReference>
<dbReference type="FunFam" id="3.40.50.1440:FF:000001">
    <property type="entry name" value="Cell division protein FtsZ"/>
    <property type="match status" value="1"/>
</dbReference>
<dbReference type="Gene3D" id="3.40.50.1440">
    <property type="entry name" value="Tubulin/FtsZ, GTPase domain"/>
    <property type="match status" value="1"/>
</dbReference>
<comment type="caution">
    <text evidence="10">The sequence shown here is derived from an EMBL/GenBank/DDBJ whole genome shotgun (WGS) entry which is preliminary data.</text>
</comment>
<dbReference type="GO" id="GO:0005737">
    <property type="term" value="C:cytoplasm"/>
    <property type="evidence" value="ECO:0007669"/>
    <property type="project" value="UniProtKB-SubCell"/>
</dbReference>
<feature type="binding site" evidence="4">
    <location>
        <position position="143"/>
    </location>
    <ligand>
        <name>GTP</name>
        <dbReference type="ChEBI" id="CHEBI:37565"/>
    </ligand>
</feature>
<feature type="binding site" evidence="4">
    <location>
        <position position="139"/>
    </location>
    <ligand>
        <name>GTP</name>
        <dbReference type="ChEBI" id="CHEBI:37565"/>
    </ligand>
</feature>
<comment type="subunit">
    <text evidence="4">Homodimer. Polymerizes to form a dynamic ring structure in a strictly GTP-dependent manner. Interacts directly with several other division proteins.</text>
</comment>
<keyword evidence="4 6" id="KW-0132">Cell division</keyword>
<dbReference type="GO" id="GO:0003924">
    <property type="term" value="F:GTPase activity"/>
    <property type="evidence" value="ECO:0007669"/>
    <property type="project" value="UniProtKB-UniRule"/>
</dbReference>
<feature type="domain" description="Tubulin/FtsZ GTPase" evidence="8">
    <location>
        <begin position="13"/>
        <end position="205"/>
    </location>
</feature>
<dbReference type="EMBL" id="PFBW01000028">
    <property type="protein sequence ID" value="PIR77788.1"/>
    <property type="molecule type" value="Genomic_DNA"/>
</dbReference>
<dbReference type="CDD" id="cd02201">
    <property type="entry name" value="FtsZ_type1"/>
    <property type="match status" value="1"/>
</dbReference>
<keyword evidence="4 6" id="KW-0717">Septation</keyword>
<sequence length="454" mass="47980">MPQVKPDIETFANIKVVGVGGSGGSAVNRMVQGGIRGVEFMALNTDVQALHHNMAKKKIHIGKTVTRGLGAGMDPEMGKRSAEEAQNEIREALAGTDMVFITCGLGGGTGSGASPVVAEIARDMGILTVAVVTKPFSFEGPQRNTIGDAAYDELVRQVDTVITIPNDRVLQIIDKKTSLIDAFKIVDDVLRQGVQGISELITVPGLINVDFADVKTIMSDKGSALMGIGMASGENRAVDAAKAAISSPLLELSIEGARGILFSITGGSNLGMQEVAEAAELITSSADDNAKVIFGAVIDESMGDEIRITVIATGFEDRERQARIAREVDDVVGGAKKKTFYSSSLFTKKRGGSSSSSTSQEAEPEQSEPEEMKKTESSSLPSFNKKSLFTSSSINPKKSLSSSSSSSFSSSQKTASPISSVSDTMSSRSMIDDDDDDVEEDLEIPAFIRKKMGM</sequence>
<evidence type="ECO:0000313" key="11">
    <source>
        <dbReference type="Proteomes" id="UP000228528"/>
    </source>
</evidence>
<dbReference type="PROSITE" id="PS00227">
    <property type="entry name" value="TUBULIN"/>
    <property type="match status" value="1"/>
</dbReference>